<comment type="caution">
    <text evidence="1">The sequence shown here is derived from an EMBL/GenBank/DDBJ whole genome shotgun (WGS) entry which is preliminary data.</text>
</comment>
<dbReference type="AlphaFoldDB" id="A0A0B0NCX6"/>
<proteinExistence type="predicted"/>
<dbReference type="EMBL" id="JRRC01514427">
    <property type="protein sequence ID" value="KHG08896.1"/>
    <property type="molecule type" value="Genomic_DNA"/>
</dbReference>
<organism evidence="1 2">
    <name type="scientific">Gossypium arboreum</name>
    <name type="common">Tree cotton</name>
    <name type="synonym">Gossypium nanking</name>
    <dbReference type="NCBI Taxonomy" id="29729"/>
    <lineage>
        <taxon>Eukaryota</taxon>
        <taxon>Viridiplantae</taxon>
        <taxon>Streptophyta</taxon>
        <taxon>Embryophyta</taxon>
        <taxon>Tracheophyta</taxon>
        <taxon>Spermatophyta</taxon>
        <taxon>Magnoliopsida</taxon>
        <taxon>eudicotyledons</taxon>
        <taxon>Gunneridae</taxon>
        <taxon>Pentapetalae</taxon>
        <taxon>rosids</taxon>
        <taxon>malvids</taxon>
        <taxon>Malvales</taxon>
        <taxon>Malvaceae</taxon>
        <taxon>Malvoideae</taxon>
        <taxon>Gossypium</taxon>
    </lineage>
</organism>
<reference evidence="2" key="1">
    <citation type="submission" date="2014-09" db="EMBL/GenBank/DDBJ databases">
        <authorList>
            <person name="Mudge J."/>
            <person name="Ramaraj T."/>
            <person name="Lindquist I.E."/>
            <person name="Bharti A.K."/>
            <person name="Sundararajan A."/>
            <person name="Cameron C.T."/>
            <person name="Woodward J.E."/>
            <person name="May G.D."/>
            <person name="Brubaker C."/>
            <person name="Broadhvest J."/>
            <person name="Wilkins T.A."/>
        </authorList>
    </citation>
    <scope>NUCLEOTIDE SEQUENCE</scope>
    <source>
        <strain evidence="2">cv. AKA8401</strain>
    </source>
</reference>
<evidence type="ECO:0000313" key="1">
    <source>
        <dbReference type="EMBL" id="KHG08896.1"/>
    </source>
</evidence>
<gene>
    <name evidence="1" type="ORF">F383_36236</name>
</gene>
<evidence type="ECO:0000313" key="2">
    <source>
        <dbReference type="Proteomes" id="UP000032142"/>
    </source>
</evidence>
<name>A0A0B0NCX6_GOSAR</name>
<dbReference type="Proteomes" id="UP000032142">
    <property type="component" value="Unassembled WGS sequence"/>
</dbReference>
<accession>A0A0B0NCX6</accession>
<sequence>MWLHMKHYVQAFRLSDSIPSVQWVNQRVIRQYRQASSRIEGRQRLDHSIN</sequence>
<protein>
    <submittedName>
        <fullName evidence="1">Uncharacterized protein</fullName>
    </submittedName>
</protein>
<keyword evidence="2" id="KW-1185">Reference proteome</keyword>